<dbReference type="EnsemblPlants" id="Zm00001eb159830_T004">
    <property type="protein sequence ID" value="Zm00001eb159830_P004"/>
    <property type="gene ID" value="Zm00001eb159830"/>
</dbReference>
<reference evidence="6" key="2">
    <citation type="submission" date="2015-12" db="EMBL/GenBank/DDBJ databases">
        <title>Update maize B73 reference genome by single molecule sequencing technologies.</title>
        <authorList>
            <consortium name="Maize Genome Sequencing Project"/>
            <person name="Ware D."/>
        </authorList>
    </citation>
    <scope>NUCLEOTIDE SEQUENCE [LARGE SCALE GENOMIC DNA]</scope>
    <source>
        <strain evidence="6">cv. B73</strain>
    </source>
</reference>
<evidence type="ECO:0000313" key="6">
    <source>
        <dbReference type="Proteomes" id="UP000007305"/>
    </source>
</evidence>
<evidence type="ECO:0000313" key="4">
    <source>
        <dbReference type="EMBL" id="ACG40755.1"/>
    </source>
</evidence>
<dbReference type="Proteomes" id="UP000007305">
    <property type="component" value="Chromosome 3"/>
</dbReference>
<dbReference type="Gramene" id="Zm00001eb159830_T004">
    <property type="protein sequence ID" value="Zm00001eb159830_P004"/>
    <property type="gene ID" value="Zm00001eb159830"/>
</dbReference>
<keyword evidence="2" id="KW-0479">Metal-binding</keyword>
<dbReference type="PANTHER" id="PTHR12857:SF0">
    <property type="entry name" value="CXXC MOTIF CONTAINING ZINC BINDING PROTEIN"/>
    <property type="match status" value="1"/>
</dbReference>
<dbReference type="OrthoDB" id="10248838at2759"/>
<evidence type="ECO:0000256" key="3">
    <source>
        <dbReference type="ARBA" id="ARBA00022833"/>
    </source>
</evidence>
<keyword evidence="3" id="KW-0862">Zinc</keyword>
<dbReference type="PANTHER" id="PTHR12857">
    <property type="entry name" value="CXXC MOTIF CONTAINING ZINC BINDING PROTEIN"/>
    <property type="match status" value="1"/>
</dbReference>
<evidence type="ECO:0007829" key="7">
    <source>
        <dbReference type="PeptideAtlas" id="B6TUH2"/>
    </source>
</evidence>
<dbReference type="AlphaFoldDB" id="B6TUH2"/>
<organism evidence="4">
    <name type="scientific">Zea mays</name>
    <name type="common">Maize</name>
    <dbReference type="NCBI Taxonomy" id="4577"/>
    <lineage>
        <taxon>Eukaryota</taxon>
        <taxon>Viridiplantae</taxon>
        <taxon>Streptophyta</taxon>
        <taxon>Embryophyta</taxon>
        <taxon>Tracheophyta</taxon>
        <taxon>Spermatophyta</taxon>
        <taxon>Magnoliopsida</taxon>
        <taxon>Liliopsida</taxon>
        <taxon>Poales</taxon>
        <taxon>Poaceae</taxon>
        <taxon>PACMAD clade</taxon>
        <taxon>Panicoideae</taxon>
        <taxon>Andropogonodae</taxon>
        <taxon>Andropogoneae</taxon>
        <taxon>Tripsacinae</taxon>
        <taxon>Zea</taxon>
    </lineage>
</organism>
<gene>
    <name evidence="5" type="primary">LOC100276801</name>
</gene>
<comment type="similarity">
    <text evidence="1">Belongs to the UPF0587 family.</text>
</comment>
<dbReference type="EMBL" id="EU968637">
    <property type="protein sequence ID" value="ACG40755.1"/>
    <property type="molecule type" value="mRNA"/>
</dbReference>
<proteinExistence type="evidence at protein level"/>
<dbReference type="GO" id="GO:0046872">
    <property type="term" value="F:metal ion binding"/>
    <property type="evidence" value="ECO:0007669"/>
    <property type="project" value="UniProtKB-KW"/>
</dbReference>
<name>B6TUH2_MAIZE</name>
<dbReference type="ExpressionAtlas" id="B6TUH2">
    <property type="expression patterns" value="baseline and differential"/>
</dbReference>
<dbReference type="SUPFAM" id="SSF141678">
    <property type="entry name" value="MAL13P1.257-like"/>
    <property type="match status" value="1"/>
</dbReference>
<evidence type="ECO:0000313" key="5">
    <source>
        <dbReference type="EnsemblPlants" id="Zm00001eb159830_P004"/>
    </source>
</evidence>
<keyword evidence="6" id="KW-1185">Reference proteome</keyword>
<dbReference type="Pfam" id="PF05907">
    <property type="entry name" value="CXXC_Zn-b_euk"/>
    <property type="match status" value="1"/>
</dbReference>
<protein>
    <submittedName>
        <fullName evidence="4 5">Uncharacterized protein</fullName>
    </submittedName>
</protein>
<dbReference type="InterPro" id="IPR008584">
    <property type="entry name" value="CXXC_Zn-binding_euk"/>
</dbReference>
<reference evidence="4" key="1">
    <citation type="journal article" date="2009" name="Plant Mol. Biol.">
        <title>Insights into corn genes derived from large-scale cDNA sequencing.</title>
        <authorList>
            <person name="Alexandrov N.N."/>
            <person name="Brover V.V."/>
            <person name="Freidin S."/>
            <person name="Troukhan M.E."/>
            <person name="Tatarinova T.V."/>
            <person name="Zhang H."/>
            <person name="Swaller T.J."/>
            <person name="Lu Y.P."/>
            <person name="Bouck J."/>
            <person name="Flavell R.B."/>
            <person name="Feldmann K.A."/>
        </authorList>
    </citation>
    <scope>NUCLEOTIDE SEQUENCE</scope>
</reference>
<sequence>MVYYALLVGAELDGLTNLQPSGGCDDPSFPYYLKCKLCGRDGTIVMIPGQGTPLTIEQSQKEEKTCLMVFDCRGYEPVEFSFGAGWKAESVHGTPFEIDCSEDEFSEYDEKGECPVELSKLQSTFKVVKKHEKGGKTRFV</sequence>
<evidence type="ECO:0000256" key="2">
    <source>
        <dbReference type="ARBA" id="ARBA00022723"/>
    </source>
</evidence>
<evidence type="ECO:0000256" key="1">
    <source>
        <dbReference type="ARBA" id="ARBA00007818"/>
    </source>
</evidence>
<reference evidence="5" key="4">
    <citation type="submission" date="2021-05" db="UniProtKB">
        <authorList>
            <consortium name="EnsemblPlants"/>
        </authorList>
    </citation>
    <scope>IDENTIFICATION</scope>
    <source>
        <strain evidence="5">cv. B73</strain>
    </source>
</reference>
<keyword evidence="7" id="KW-1267">Proteomics identification</keyword>
<reference evidence="5" key="3">
    <citation type="submission" date="2019-07" db="EMBL/GenBank/DDBJ databases">
        <authorList>
            <person name="Seetharam A."/>
            <person name="Woodhouse M."/>
            <person name="Cannon E."/>
        </authorList>
    </citation>
    <scope>NUCLEOTIDE SEQUENCE [LARGE SCALE GENOMIC DNA]</scope>
    <source>
        <strain evidence="5">cv. B73</strain>
    </source>
</reference>
<accession>B6TUH2</accession>